<evidence type="ECO:0008006" key="4">
    <source>
        <dbReference type="Google" id="ProtNLM"/>
    </source>
</evidence>
<reference evidence="2 3" key="1">
    <citation type="submission" date="2008-07" db="EMBL/GenBank/DDBJ databases">
        <authorList>
            <person name="Tandeau de Marsac N."/>
            <person name="Ferriera S."/>
            <person name="Johnson J."/>
            <person name="Kravitz S."/>
            <person name="Beeson K."/>
            <person name="Sutton G."/>
            <person name="Rogers Y.-H."/>
            <person name="Friedman R."/>
            <person name="Frazier M."/>
            <person name="Venter J.C."/>
        </authorList>
    </citation>
    <scope>NUCLEOTIDE SEQUENCE [LARGE SCALE GENOMIC DNA]</scope>
    <source>
        <strain evidence="2 3">PCC 7420</strain>
    </source>
</reference>
<protein>
    <recommendedName>
        <fullName evidence="4">Glycosyltransferase RgtA/B/C/D-like domain-containing protein</fullName>
    </recommendedName>
</protein>
<feature type="transmembrane region" description="Helical" evidence="1">
    <location>
        <begin position="395"/>
        <end position="413"/>
    </location>
</feature>
<dbReference type="EMBL" id="DS989847">
    <property type="protein sequence ID" value="EDX76109.1"/>
    <property type="molecule type" value="Genomic_DNA"/>
</dbReference>
<keyword evidence="1" id="KW-0472">Membrane</keyword>
<dbReference type="OrthoDB" id="5443342at2"/>
<feature type="transmembrane region" description="Helical" evidence="1">
    <location>
        <begin position="294"/>
        <end position="311"/>
    </location>
</feature>
<evidence type="ECO:0000256" key="1">
    <source>
        <dbReference type="SAM" id="Phobius"/>
    </source>
</evidence>
<dbReference type="STRING" id="118168.MC7420_5543"/>
<feature type="transmembrane region" description="Helical" evidence="1">
    <location>
        <begin position="15"/>
        <end position="32"/>
    </location>
</feature>
<evidence type="ECO:0000313" key="2">
    <source>
        <dbReference type="EMBL" id="EDX76109.1"/>
    </source>
</evidence>
<feature type="transmembrane region" description="Helical" evidence="1">
    <location>
        <begin position="83"/>
        <end position="106"/>
    </location>
</feature>
<keyword evidence="3" id="KW-1185">Reference proteome</keyword>
<dbReference type="HOGENOM" id="CLU_030557_0_0_3"/>
<dbReference type="eggNOG" id="ENOG502Z8V5">
    <property type="taxonomic scope" value="Bacteria"/>
</dbReference>
<feature type="transmembrane region" description="Helical" evidence="1">
    <location>
        <begin position="323"/>
        <end position="343"/>
    </location>
</feature>
<name>B4VQ28_9CYAN</name>
<gene>
    <name evidence="2" type="ORF">MC7420_5543</name>
</gene>
<feature type="transmembrane region" description="Helical" evidence="1">
    <location>
        <begin position="355"/>
        <end position="375"/>
    </location>
</feature>
<keyword evidence="1" id="KW-0812">Transmembrane</keyword>
<proteinExistence type="predicted"/>
<accession>B4VQ28</accession>
<feature type="transmembrane region" description="Helical" evidence="1">
    <location>
        <begin position="216"/>
        <end position="235"/>
    </location>
</feature>
<feature type="transmembrane region" description="Helical" evidence="1">
    <location>
        <begin position="172"/>
        <end position="196"/>
    </location>
</feature>
<dbReference type="Proteomes" id="UP000003835">
    <property type="component" value="Unassembled WGS sequence"/>
</dbReference>
<feature type="transmembrane region" description="Helical" evidence="1">
    <location>
        <begin position="148"/>
        <end position="166"/>
    </location>
</feature>
<evidence type="ECO:0000313" key="3">
    <source>
        <dbReference type="Proteomes" id="UP000003835"/>
    </source>
</evidence>
<keyword evidence="1" id="KW-1133">Transmembrane helix</keyword>
<feature type="transmembrane region" description="Helical" evidence="1">
    <location>
        <begin position="112"/>
        <end position="136"/>
    </location>
</feature>
<organism evidence="2 3">
    <name type="scientific">Coleofasciculus chthonoplastes PCC 7420</name>
    <dbReference type="NCBI Taxonomy" id="118168"/>
    <lineage>
        <taxon>Bacteria</taxon>
        <taxon>Bacillati</taxon>
        <taxon>Cyanobacteriota</taxon>
        <taxon>Cyanophyceae</taxon>
        <taxon>Coleofasciculales</taxon>
        <taxon>Coleofasciculaceae</taxon>
        <taxon>Coleofasciculus</taxon>
    </lineage>
</organism>
<dbReference type="RefSeq" id="WP_006100596.1">
    <property type="nucleotide sequence ID" value="NZ_DS989847.1"/>
</dbReference>
<dbReference type="AlphaFoldDB" id="B4VQ28"/>
<sequence length="580" mass="66070">MDNLFISHTPKKSQIIFWLALSLTWAAIYGILGLQQAFASEYVVQDDARHHVFWMRRFLDPELLSNDLIADYFQSIAPWGYTLFYKFFATIGIDPILLSKVLPIILGMISTIYGFGICFQLLPVPLAGFIGTLLLNQNLWFKDDLSSGTPRAFLYPIFLAFLYYLLKRSFIPALIVLALLGVFYPQYLLICIGLLFLQLCSWDNGRLRFSSQRQDYLFYGAGIGLALLMILPYVLNSSEFGPVVTAAEARAMPEFWPGGRTKFFTDHFSDYWFCGGRTGMFPREWCQLGFPPPQIFLGVLLPIVLQFPSRFPLAKQVSHKIKLLGQLLFVSFGFFFLAHALLFKLYLPSRYTEHGWRIVMAIAAGIALTVVLDGIFSTRPKPSPSRSRPWQKQGVAIGFTVLISAFIILYPTLEDEFPDVAYKVGKVPRLYDFFAQQPKDSLIASVSGETNFLPTFSQRSVLVSKEYAIPLLVGYYQQIRQRVVDLLMAQYSTDEADVQAFIQKYGVDFWLLDRSAFTPNYLASNSWLQQYQPVATEALTTLQQGKIPVVETLMERCTVFQTEEVVVLEAECILEKRHGR</sequence>